<dbReference type="EMBL" id="SOFM01000021">
    <property type="protein sequence ID" value="TFC04617.1"/>
    <property type="molecule type" value="Genomic_DNA"/>
</dbReference>
<keyword evidence="1" id="KW-0472">Membrane</keyword>
<reference evidence="2 3" key="1">
    <citation type="submission" date="2019-03" db="EMBL/GenBank/DDBJ databases">
        <title>Genomics of glacier-inhabiting Cryobacterium strains.</title>
        <authorList>
            <person name="Liu Q."/>
            <person name="Xin Y.-H."/>
        </authorList>
    </citation>
    <scope>NUCLEOTIDE SEQUENCE [LARGE SCALE GENOMIC DNA]</scope>
    <source>
        <strain evidence="2 3">RHLT2-21</strain>
    </source>
</reference>
<feature type="transmembrane region" description="Helical" evidence="1">
    <location>
        <begin position="21"/>
        <end position="43"/>
    </location>
</feature>
<dbReference type="InterPro" id="IPR045584">
    <property type="entry name" value="Pilin-like"/>
</dbReference>
<proteinExistence type="predicted"/>
<sequence length="148" mass="15626">MKKLQITSVEHPQRAERGFGLIEIVISMLLLGTLAVAFLPLLIISLRSSERNSTVATATQMLDQELVLVRTAGDTCLALTAYGSSPSVPATSDGRGTSYQRAHTVASCPSSAASYPRTVSVTVTVSISAPGQTYTPVTATTLVYLRVP</sequence>
<evidence type="ECO:0000256" key="1">
    <source>
        <dbReference type="SAM" id="Phobius"/>
    </source>
</evidence>
<comment type="caution">
    <text evidence="2">The sequence shown here is derived from an EMBL/GenBank/DDBJ whole genome shotgun (WGS) entry which is preliminary data.</text>
</comment>
<dbReference type="InterPro" id="IPR012902">
    <property type="entry name" value="N_methyl_site"/>
</dbReference>
<keyword evidence="1" id="KW-1133">Transmembrane helix</keyword>
<dbReference type="AlphaFoldDB" id="A0A4R8W882"/>
<accession>A0A4R8W882</accession>
<protein>
    <submittedName>
        <fullName evidence="2">Type II secretion system protein</fullName>
    </submittedName>
</protein>
<organism evidence="2 3">
    <name type="scientific">Cryobacterium mannosilyticum</name>
    <dbReference type="NCBI Taxonomy" id="1259190"/>
    <lineage>
        <taxon>Bacteria</taxon>
        <taxon>Bacillati</taxon>
        <taxon>Actinomycetota</taxon>
        <taxon>Actinomycetes</taxon>
        <taxon>Micrococcales</taxon>
        <taxon>Microbacteriaceae</taxon>
        <taxon>Cryobacterium</taxon>
    </lineage>
</organism>
<keyword evidence="3" id="KW-1185">Reference proteome</keyword>
<dbReference type="Pfam" id="PF07963">
    <property type="entry name" value="N_methyl"/>
    <property type="match status" value="1"/>
</dbReference>
<dbReference type="SUPFAM" id="SSF54523">
    <property type="entry name" value="Pili subunits"/>
    <property type="match status" value="1"/>
</dbReference>
<dbReference type="RefSeq" id="WP_134508273.1">
    <property type="nucleotide sequence ID" value="NZ_SOFM01000021.1"/>
</dbReference>
<dbReference type="NCBIfam" id="TIGR02532">
    <property type="entry name" value="IV_pilin_GFxxxE"/>
    <property type="match status" value="1"/>
</dbReference>
<keyword evidence="1" id="KW-0812">Transmembrane</keyword>
<gene>
    <name evidence="2" type="ORF">E3O32_07835</name>
</gene>
<evidence type="ECO:0000313" key="2">
    <source>
        <dbReference type="EMBL" id="TFC04617.1"/>
    </source>
</evidence>
<dbReference type="Proteomes" id="UP000297643">
    <property type="component" value="Unassembled WGS sequence"/>
</dbReference>
<evidence type="ECO:0000313" key="3">
    <source>
        <dbReference type="Proteomes" id="UP000297643"/>
    </source>
</evidence>
<name>A0A4R8W882_9MICO</name>